<proteinExistence type="predicted"/>
<dbReference type="InterPro" id="IPR029065">
    <property type="entry name" value="Enolase_C-like"/>
</dbReference>
<feature type="domain" description="Enolase C-terminal" evidence="2">
    <location>
        <begin position="24"/>
        <end position="112"/>
    </location>
</feature>
<evidence type="ECO:0000259" key="2">
    <source>
        <dbReference type="Pfam" id="PF13378"/>
    </source>
</evidence>
<dbReference type="InterPro" id="IPR036849">
    <property type="entry name" value="Enolase-like_C_sf"/>
</dbReference>
<organism evidence="3 4">
    <name type="scientific">Pseudonocardia kunmingensis</name>
    <dbReference type="NCBI Taxonomy" id="630975"/>
    <lineage>
        <taxon>Bacteria</taxon>
        <taxon>Bacillati</taxon>
        <taxon>Actinomycetota</taxon>
        <taxon>Actinomycetes</taxon>
        <taxon>Pseudonocardiales</taxon>
        <taxon>Pseudonocardiaceae</taxon>
        <taxon>Pseudonocardia</taxon>
    </lineage>
</organism>
<comment type="caution">
    <text evidence="3">The sequence shown here is derived from an EMBL/GenBank/DDBJ whole genome shotgun (WGS) entry which is preliminary data.</text>
</comment>
<reference evidence="3 4" key="1">
    <citation type="submission" date="2019-06" db="EMBL/GenBank/DDBJ databases">
        <title>Sequencing the genomes of 1000 actinobacteria strains.</title>
        <authorList>
            <person name="Klenk H.-P."/>
        </authorList>
    </citation>
    <scope>NUCLEOTIDE SEQUENCE [LARGE SCALE GENOMIC DNA]</scope>
    <source>
        <strain evidence="3 4">DSM 45301</strain>
    </source>
</reference>
<dbReference type="Pfam" id="PF13378">
    <property type="entry name" value="MR_MLE_C"/>
    <property type="match status" value="1"/>
</dbReference>
<gene>
    <name evidence="3" type="ORF">FB558_3625</name>
</gene>
<dbReference type="OrthoDB" id="9796450at2"/>
<protein>
    <submittedName>
        <fullName evidence="3">Enolase-like protein</fullName>
    </submittedName>
</protein>
<feature type="region of interest" description="Disordered" evidence="1">
    <location>
        <begin position="1"/>
        <end position="20"/>
    </location>
</feature>
<dbReference type="SUPFAM" id="SSF51604">
    <property type="entry name" value="Enolase C-terminal domain-like"/>
    <property type="match status" value="1"/>
</dbReference>
<evidence type="ECO:0000313" key="4">
    <source>
        <dbReference type="Proteomes" id="UP000315677"/>
    </source>
</evidence>
<evidence type="ECO:0000256" key="1">
    <source>
        <dbReference type="SAM" id="MobiDB-lite"/>
    </source>
</evidence>
<name>A0A543DP73_9PSEU</name>
<accession>A0A543DP73</accession>
<sequence length="128" mass="14114">MPRRRRTPIDAGPKPRPTYGTPQAVRQLATAWNLQLSPHCWGTGVVQAATLQLLAATPRAPFGMTGGDPLIFEFDRGHNPLREGVLVEPIRPQRGRVSIPSDPGLGVTVDEDWVREHRVDGHGVRMKV</sequence>
<keyword evidence="4" id="KW-1185">Reference proteome</keyword>
<dbReference type="Gene3D" id="3.20.20.120">
    <property type="entry name" value="Enolase-like C-terminal domain"/>
    <property type="match status" value="1"/>
</dbReference>
<dbReference type="AlphaFoldDB" id="A0A543DP73"/>
<dbReference type="Proteomes" id="UP000315677">
    <property type="component" value="Unassembled WGS sequence"/>
</dbReference>
<evidence type="ECO:0000313" key="3">
    <source>
        <dbReference type="EMBL" id="TQM11083.1"/>
    </source>
</evidence>
<dbReference type="RefSeq" id="WP_142054931.1">
    <property type="nucleotide sequence ID" value="NZ_VFPA01000002.1"/>
</dbReference>
<dbReference type="EMBL" id="VFPA01000002">
    <property type="protein sequence ID" value="TQM11083.1"/>
    <property type="molecule type" value="Genomic_DNA"/>
</dbReference>